<dbReference type="AlphaFoldDB" id="A0A4P7VN37"/>
<dbReference type="OrthoDB" id="650389at2"/>
<name>A0A4P7VN37_9BACT</name>
<evidence type="ECO:0000313" key="4">
    <source>
        <dbReference type="Proteomes" id="UP000297031"/>
    </source>
</evidence>
<evidence type="ECO:0000256" key="1">
    <source>
        <dbReference type="PROSITE-ProRule" id="PRU00409"/>
    </source>
</evidence>
<keyword evidence="1" id="KW-0067">ATP-binding</keyword>
<dbReference type="Pfam" id="PF15632">
    <property type="entry name" value="ATPgrasp_Ter"/>
    <property type="match status" value="1"/>
</dbReference>
<proteinExistence type="predicted"/>
<dbReference type="Proteomes" id="UP000297031">
    <property type="component" value="Chromosome"/>
</dbReference>
<dbReference type="KEGG" id="mgod:E7746_11030"/>
<dbReference type="Gene3D" id="3.40.50.20">
    <property type="match status" value="1"/>
</dbReference>
<feature type="domain" description="ATP-grasp" evidence="2">
    <location>
        <begin position="111"/>
        <end position="287"/>
    </location>
</feature>
<organism evidence="3 4">
    <name type="scientific">Muribaculum gordoncarteri</name>
    <dbReference type="NCBI Taxonomy" id="2530390"/>
    <lineage>
        <taxon>Bacteria</taxon>
        <taxon>Pseudomonadati</taxon>
        <taxon>Bacteroidota</taxon>
        <taxon>Bacteroidia</taxon>
        <taxon>Bacteroidales</taxon>
        <taxon>Muribaculaceae</taxon>
        <taxon>Muribaculum</taxon>
    </lineage>
</organism>
<gene>
    <name evidence="3" type="ORF">E7746_11030</name>
</gene>
<dbReference type="RefSeq" id="WP_136410821.1">
    <property type="nucleotide sequence ID" value="NZ_CP039393.1"/>
</dbReference>
<dbReference type="Gene3D" id="3.30.470.20">
    <property type="entry name" value="ATP-grasp fold, B domain"/>
    <property type="match status" value="1"/>
</dbReference>
<sequence length="319" mass="35728">MSRSVNILFLGGAKRVSIGRMFIDAGRRMGFEVKLFSYELESHVPVSVIAEIIIGLRWRDPNLLKHMHDTVTAHSIDIIIPFVDGAIEPASLYCSTYGDAWAPSGDADTMKTLFDKAASATLFERNSLPIPATSDGNRTYPLIAKPRFGSASRGIRIISSDKEFDEIAEHIADYLIQEYIAQREEYTVDCYIDAHGTPICTVPRKRLEVVGGEVSRTVTLRDDRIMELSRKVIERLHLRGAVTLQFLRDITTDRMLLMEINPRLGGGAVCSVHAGADLPSFILSEWAGMSLTPCDNWRDGTEISRYQQEVVFYNNPNDK</sequence>
<dbReference type="InterPro" id="IPR013815">
    <property type="entry name" value="ATP_grasp_subdomain_1"/>
</dbReference>
<accession>A0A4P7VN37</accession>
<dbReference type="GO" id="GO:0005524">
    <property type="term" value="F:ATP binding"/>
    <property type="evidence" value="ECO:0007669"/>
    <property type="project" value="UniProtKB-UniRule"/>
</dbReference>
<keyword evidence="4" id="KW-1185">Reference proteome</keyword>
<dbReference type="GO" id="GO:0046872">
    <property type="term" value="F:metal ion binding"/>
    <property type="evidence" value="ECO:0007669"/>
    <property type="project" value="InterPro"/>
</dbReference>
<dbReference type="Gene3D" id="3.30.1490.20">
    <property type="entry name" value="ATP-grasp fold, A domain"/>
    <property type="match status" value="1"/>
</dbReference>
<reference evidence="3 4" key="1">
    <citation type="submission" date="2019-02" db="EMBL/GenBank/DDBJ databases">
        <title>Isolation and identification of novel species under the genus Muribaculum.</title>
        <authorList>
            <person name="Miyake S."/>
            <person name="Ding Y."/>
            <person name="Low A."/>
            <person name="Soh M."/>
            <person name="Seedorf H."/>
        </authorList>
    </citation>
    <scope>NUCLEOTIDE SEQUENCE [LARGE SCALE GENOMIC DNA]</scope>
    <source>
        <strain evidence="3 4">TLL-A4</strain>
    </source>
</reference>
<protein>
    <submittedName>
        <fullName evidence="3">ATP-grasp domain-containing protein</fullName>
    </submittedName>
</protein>
<dbReference type="SUPFAM" id="SSF56059">
    <property type="entry name" value="Glutathione synthetase ATP-binding domain-like"/>
    <property type="match status" value="1"/>
</dbReference>
<dbReference type="InterPro" id="IPR011761">
    <property type="entry name" value="ATP-grasp"/>
</dbReference>
<dbReference type="EMBL" id="CP039393">
    <property type="protein sequence ID" value="QCD36376.1"/>
    <property type="molecule type" value="Genomic_DNA"/>
</dbReference>
<evidence type="ECO:0000313" key="3">
    <source>
        <dbReference type="EMBL" id="QCD36376.1"/>
    </source>
</evidence>
<dbReference type="PROSITE" id="PS50975">
    <property type="entry name" value="ATP_GRASP"/>
    <property type="match status" value="1"/>
</dbReference>
<keyword evidence="1" id="KW-0547">Nucleotide-binding</keyword>
<evidence type="ECO:0000259" key="2">
    <source>
        <dbReference type="PROSITE" id="PS50975"/>
    </source>
</evidence>